<reference evidence="3" key="2">
    <citation type="submission" date="2023-05" db="EMBL/GenBank/DDBJ databases">
        <authorList>
            <consortium name="Lawrence Berkeley National Laboratory"/>
            <person name="Steindorff A."/>
            <person name="Hensen N."/>
            <person name="Bonometti L."/>
            <person name="Westerberg I."/>
            <person name="Brannstrom I.O."/>
            <person name="Guillou S."/>
            <person name="Cros-Aarteil S."/>
            <person name="Calhoun S."/>
            <person name="Haridas S."/>
            <person name="Kuo A."/>
            <person name="Mondo S."/>
            <person name="Pangilinan J."/>
            <person name="Riley R."/>
            <person name="Labutti K."/>
            <person name="Andreopoulos B."/>
            <person name="Lipzen A."/>
            <person name="Chen C."/>
            <person name="Yanf M."/>
            <person name="Daum C."/>
            <person name="Ng V."/>
            <person name="Clum A."/>
            <person name="Ohm R."/>
            <person name="Martin F."/>
            <person name="Silar P."/>
            <person name="Natvig D."/>
            <person name="Lalanne C."/>
            <person name="Gautier V."/>
            <person name="Ament-Velasquez S.L."/>
            <person name="Kruys A."/>
            <person name="Hutchinson M.I."/>
            <person name="Powell A.J."/>
            <person name="Barry K."/>
            <person name="Miller A.N."/>
            <person name="Grigoriev I.V."/>
            <person name="Debuchy R."/>
            <person name="Gladieux P."/>
            <person name="Thoren M.H."/>
            <person name="Johannesson H."/>
        </authorList>
    </citation>
    <scope>NUCLEOTIDE SEQUENCE</scope>
    <source>
        <strain evidence="3">CBS 990.96</strain>
    </source>
</reference>
<keyword evidence="4" id="KW-1185">Reference proteome</keyword>
<dbReference type="EMBL" id="MU865299">
    <property type="protein sequence ID" value="KAK4230444.1"/>
    <property type="molecule type" value="Genomic_DNA"/>
</dbReference>
<evidence type="ECO:0000313" key="3">
    <source>
        <dbReference type="EMBL" id="KAK4230444.1"/>
    </source>
</evidence>
<accession>A0AAN7BVM4</accession>
<dbReference type="PANTHER" id="PTHR12323:SF0">
    <property type="entry name" value="CALCIUM HOMEOSTASIS ENDOPLASMIC RETICULUM PROTEIN"/>
    <property type="match status" value="1"/>
</dbReference>
<feature type="compositionally biased region" description="Low complexity" evidence="1">
    <location>
        <begin position="423"/>
        <end position="458"/>
    </location>
</feature>
<feature type="compositionally biased region" description="Low complexity" evidence="1">
    <location>
        <begin position="579"/>
        <end position="588"/>
    </location>
</feature>
<dbReference type="AlphaFoldDB" id="A0AAN7BVM4"/>
<feature type="compositionally biased region" description="Polar residues" evidence="1">
    <location>
        <begin position="459"/>
        <end position="470"/>
    </location>
</feature>
<sequence>MASASAELTVAKAALTGVLFRAEPTPCSRSDIESMLDLLNSTVAECSPPNVQRCKQWALSNLVPSSARVASFCKYLVALSKSFGSEKDVLLQTFSGRVPSAKRRRLHLLYVLNDILFHTKYRTQDTEFAQKIEPTLSDLIRHAASFRNCPKHIRKIQDLVALWEEEQYFSEKCIQDLNTAIESPDFDDQDCKEASVHRSAVEPAKSEPYLLPATHGDPSTPWYDLPAGNWLPLMEPNSIRPMNPYMIKPLVLAKGPAEKGLVDAVKKLLNDVDRIYYKETDHNKAFQDFAQTGEIIETDEFTGEIIGGETYYGWSRAFCENMKARRRNGDRSIYDDQGRGRSRSTRSYSRSDTRDRSQRPRYRNDVSSRSSSRPAFKRPRSDSEQSHTSQNSRRRRYRSNGRRSRSPTRSRSRSRTDRRHSRSSSGGSRYEPRSPSYSPMRSRTRSRSWSSSQPGRSYDNNNQHNHINSFSHASHPHQQAPPPPPHAMGYPHVQMPNFSGGFPVPPPPPPNFGGPWGGVPPHPPLMGLGVQQQPPPHFFPPGAGDGNIVVPPPPQFGGTWVPPQNGYHPQQPPPPPPGHYQNNHYNQGRGAGNGTGYRGNGRGGFGRGSRW</sequence>
<dbReference type="Gene3D" id="1.25.40.90">
    <property type="match status" value="1"/>
</dbReference>
<feature type="region of interest" description="Disordered" evidence="1">
    <location>
        <begin position="553"/>
        <end position="611"/>
    </location>
</feature>
<dbReference type="PROSITE" id="PS51391">
    <property type="entry name" value="CID"/>
    <property type="match status" value="1"/>
</dbReference>
<evidence type="ECO:0000313" key="4">
    <source>
        <dbReference type="Proteomes" id="UP001301958"/>
    </source>
</evidence>
<feature type="compositionally biased region" description="Basic residues" evidence="1">
    <location>
        <begin position="392"/>
        <end position="422"/>
    </location>
</feature>
<dbReference type="InterPro" id="IPR006569">
    <property type="entry name" value="CID_dom"/>
</dbReference>
<reference evidence="3" key="1">
    <citation type="journal article" date="2023" name="Mol. Phylogenet. Evol.">
        <title>Genome-scale phylogeny and comparative genomics of the fungal order Sordariales.</title>
        <authorList>
            <person name="Hensen N."/>
            <person name="Bonometti L."/>
            <person name="Westerberg I."/>
            <person name="Brannstrom I.O."/>
            <person name="Guillou S."/>
            <person name="Cros-Aarteil S."/>
            <person name="Calhoun S."/>
            <person name="Haridas S."/>
            <person name="Kuo A."/>
            <person name="Mondo S."/>
            <person name="Pangilinan J."/>
            <person name="Riley R."/>
            <person name="LaButti K."/>
            <person name="Andreopoulos B."/>
            <person name="Lipzen A."/>
            <person name="Chen C."/>
            <person name="Yan M."/>
            <person name="Daum C."/>
            <person name="Ng V."/>
            <person name="Clum A."/>
            <person name="Steindorff A."/>
            <person name="Ohm R.A."/>
            <person name="Martin F."/>
            <person name="Silar P."/>
            <person name="Natvig D.O."/>
            <person name="Lalanne C."/>
            <person name="Gautier V."/>
            <person name="Ament-Velasquez S.L."/>
            <person name="Kruys A."/>
            <person name="Hutchinson M.I."/>
            <person name="Powell A.J."/>
            <person name="Barry K."/>
            <person name="Miller A.N."/>
            <person name="Grigoriev I.V."/>
            <person name="Debuchy R."/>
            <person name="Gladieux P."/>
            <person name="Hiltunen Thoren M."/>
            <person name="Johannesson H."/>
        </authorList>
    </citation>
    <scope>NUCLEOTIDE SEQUENCE</scope>
    <source>
        <strain evidence="3">CBS 990.96</strain>
    </source>
</reference>
<dbReference type="GO" id="GO:0048471">
    <property type="term" value="C:perinuclear region of cytoplasm"/>
    <property type="evidence" value="ECO:0007669"/>
    <property type="project" value="TreeGrafter"/>
</dbReference>
<feature type="compositionally biased region" description="Gly residues" evidence="1">
    <location>
        <begin position="589"/>
        <end position="611"/>
    </location>
</feature>
<feature type="region of interest" description="Disordered" evidence="1">
    <location>
        <begin position="329"/>
        <end position="508"/>
    </location>
</feature>
<evidence type="ECO:0000256" key="1">
    <source>
        <dbReference type="SAM" id="MobiDB-lite"/>
    </source>
</evidence>
<dbReference type="Pfam" id="PF04818">
    <property type="entry name" value="CID"/>
    <property type="match status" value="1"/>
</dbReference>
<dbReference type="GO" id="GO:0006874">
    <property type="term" value="P:intracellular calcium ion homeostasis"/>
    <property type="evidence" value="ECO:0007669"/>
    <property type="project" value="TreeGrafter"/>
</dbReference>
<gene>
    <name evidence="3" type="ORF">QBC38DRAFT_469550</name>
</gene>
<dbReference type="Proteomes" id="UP001301958">
    <property type="component" value="Unassembled WGS sequence"/>
</dbReference>
<evidence type="ECO:0000259" key="2">
    <source>
        <dbReference type="PROSITE" id="PS51391"/>
    </source>
</evidence>
<dbReference type="InterPro" id="IPR008942">
    <property type="entry name" value="ENTH_VHS"/>
</dbReference>
<proteinExistence type="predicted"/>
<organism evidence="3 4">
    <name type="scientific">Podospora fimiseda</name>
    <dbReference type="NCBI Taxonomy" id="252190"/>
    <lineage>
        <taxon>Eukaryota</taxon>
        <taxon>Fungi</taxon>
        <taxon>Dikarya</taxon>
        <taxon>Ascomycota</taxon>
        <taxon>Pezizomycotina</taxon>
        <taxon>Sordariomycetes</taxon>
        <taxon>Sordariomycetidae</taxon>
        <taxon>Sordariales</taxon>
        <taxon>Podosporaceae</taxon>
        <taxon>Podospora</taxon>
    </lineage>
</organism>
<comment type="caution">
    <text evidence="3">The sequence shown here is derived from an EMBL/GenBank/DDBJ whole genome shotgun (WGS) entry which is preliminary data.</text>
</comment>
<feature type="compositionally biased region" description="Basic and acidic residues" evidence="1">
    <location>
        <begin position="349"/>
        <end position="366"/>
    </location>
</feature>
<name>A0AAN7BVM4_9PEZI</name>
<feature type="compositionally biased region" description="Basic and acidic residues" evidence="1">
    <location>
        <begin position="329"/>
        <end position="339"/>
    </location>
</feature>
<dbReference type="PANTHER" id="PTHR12323">
    <property type="entry name" value="SR-RELATED CTD ASSOCIATED FACTOR 6"/>
    <property type="match status" value="1"/>
</dbReference>
<protein>
    <recommendedName>
        <fullName evidence="2">CID domain-containing protein</fullName>
    </recommendedName>
</protein>
<feature type="domain" description="CID" evidence="2">
    <location>
        <begin position="27"/>
        <end position="185"/>
    </location>
</feature>